<feature type="domain" description="BEACH" evidence="6">
    <location>
        <begin position="337"/>
        <end position="607"/>
    </location>
</feature>
<dbReference type="PROSITE" id="PS50197">
    <property type="entry name" value="BEACH"/>
    <property type="match status" value="1"/>
</dbReference>
<evidence type="ECO:0000256" key="4">
    <source>
        <dbReference type="PROSITE-ProRule" id="PRU00221"/>
    </source>
</evidence>
<dbReference type="GO" id="GO:0005739">
    <property type="term" value="C:mitochondrion"/>
    <property type="evidence" value="ECO:0007669"/>
    <property type="project" value="TreeGrafter"/>
</dbReference>
<evidence type="ECO:0000256" key="2">
    <source>
        <dbReference type="ARBA" id="ARBA00022574"/>
    </source>
</evidence>
<sequence>MEPRDEISRALNIPREYTRRISKTRVVCLVSDDWLQLAVQGNVDGHKWGRLLMVPECERLLAPSTGTIQQPWLRISVKSIPKSDQLIDWPQDEPLYNPEFDASLLGHLSETSKENFQNLWRSAYERYHGGEGSKVTHKQTQFTEAVRQYLLRIHPQAFNTLDKNKNHQVAPITERSIATSAFLQNVVPILTIVETEVYFHLIQPYFAQSLHDVVTFSPSIFESSFSKPLFVLYQVLQSMRMFHKHGLSAGNLNMRNILIDHKLWVYVSSVPVRSISLSVESGGSQDSDTLDAHENQMTNVANQSGDLAPMGLTLQRLRSESDTMVEDAQRYLQSSQNFKFEIKYLPDFLEQWVNRKISNFRYLMVLNSLAGRRTGDPNHHPVLPWVMDFSGPDYGFRDLKKSKYRLNKGDNQLDLTYEAFSGLSDDSHIPHHVSDVLSDITFYVYKARRTPKSILCTHVRPRWVPNEYPSSMQRMQEWTPDECIPEFFTDPTIFTSMHEDLPDLELPPWCTTAEDFISKHMEVLESEQVSSALHHWIDLTFGYKLTGSAAVKSKNVNLQLVDEHKNVTNRGVVQLFNVPHPHRIPVSQRTANQPPRLPKNMLPSQMLGDSVEETNYSDKRSSGTSQTVNVQRPELATIRLPKSYDPVSELDQLESLYSFSSHTMRELPHSTHVKPLPSPMDCYPSVLTHDMQAFGCLLCEMFLASSLHMQPTQTSLSQRYDAVKSTFREGQNIFPRPLLKAVETLLQINDFNSGHDKGEVTQYGFSYPIVNKLGLPPPTPVQLLHPVLNMLPFPKYFPDLYTCLCRLKVKDSDIEQIRWSSNYPSYEKQKVIKIIAREKVKILQNFLETFQGHLSQEGLELLLPYLEDLFRNDITAIPAAWSLFNLIGQEIGPKETSTRFLQHLVKLFSSDTPSPKLMKIYHKTFLIQMLLRLGLQTFLSNFATLLVEAVAGYKNYVFEELFTDQQESDALDDLVKRRDDEGLTLPPVEEEDRDEDLEMESQFSEFPTESTQDDVDDIDDEIADSISLSEENHNEPDDEDERSEDSLNISADDESDFRSDCEAYGGESAERASIHSISHLIDKSLELQGVADNEGGSLTDRNSSSHDWGTPPLQNNNENDDMAEDAESKNGGSEVKSGMVRSETDEFAHSMSERTAEEVVNISDVSAESIKWLSHRLGSVLTAKFLSRNLLRMLALCYFGEEQLIVLAEADKKFPKSSRLVCGDRNAHKVLECLSFIAQMYGEQVILLQYIPCIVDMVNTAKKRLTQKAESGVISALVLLRHILPLLSDESLMDVLPDTIIRDTLSPVIMLISSTSHNFPGGSMVRSLICHKVIDVVFVIGLRVGFEMTRNLMTGLLIEFFSCFAQVHGNQQQQSQSAAQQESVNQTQPIKSQVSTDDSYCNIRIDCNTNEYTIGTPVSVGNFIPSPSSGLSPGAWHSSRKSLYSLTVTPYDDREDSPEYGTKDKEKTLQDLVDVFSPELAMASYIPFCRIFGSIYMENSLPNDDMIRQLCSQYDGELSPIHSSDSETTSPVQEAIPVLGIGSNVALLGNRIQLNTSTPQGSDTFKIGPIHRNSRLLRVDPDETRSDQMEHNKRRHLRGNWLAYWEHELGLSERDTMFNFKQIKLQTFEGHSSSIRSLTVLDNENSFVTASKDKTVKLWSIKSYGDGAHKSRCQWTYQQHKKSVFSVAYLESVRLVASCDSTVHIWDPFTGDVVRRLESTRYSPVTALIPCPSPSTMIITATNDSTLRFLDLRAASYAHEYKCTTSTAGLIRCVTVSPDSHWVCVGFSSGILSLLDLRTGIMMKSWKGHEGDILQMKAYNKTTFLTSSFDQTMKIWNTEDTKDLPCLKGQSEPVHCMSLYKNQIISGTTGNKIGVHASIENQGSFTVTKLKADTFKGVLTSMAILPMNRTVLLGADNVVNDIV</sequence>
<dbReference type="PROSITE" id="PS50082">
    <property type="entry name" value="WD_REPEATS_2"/>
    <property type="match status" value="2"/>
</dbReference>
<evidence type="ECO:0000313" key="8">
    <source>
        <dbReference type="Proteomes" id="UP000242188"/>
    </source>
</evidence>
<accession>A0A210PM91</accession>
<feature type="repeat" description="WD" evidence="4">
    <location>
        <begin position="1628"/>
        <end position="1663"/>
    </location>
</feature>
<feature type="repeat" description="WD" evidence="4">
    <location>
        <begin position="1677"/>
        <end position="1716"/>
    </location>
</feature>
<dbReference type="SUPFAM" id="SSF81837">
    <property type="entry name" value="BEACH domain"/>
    <property type="match status" value="1"/>
</dbReference>
<dbReference type="InterPro" id="IPR001680">
    <property type="entry name" value="WD40_rpt"/>
</dbReference>
<keyword evidence="8" id="KW-1185">Reference proteome</keyword>
<dbReference type="EMBL" id="NEDP02005586">
    <property type="protein sequence ID" value="OWF37612.1"/>
    <property type="molecule type" value="Genomic_DNA"/>
</dbReference>
<evidence type="ECO:0000256" key="1">
    <source>
        <dbReference type="ARBA" id="ARBA00004419"/>
    </source>
</evidence>
<protein>
    <submittedName>
        <fullName evidence="7">WD repeat-containing protein 81</fullName>
    </submittedName>
</protein>
<comment type="caution">
    <text evidence="7">The sequence shown here is derived from an EMBL/GenBank/DDBJ whole genome shotgun (WGS) entry which is preliminary data.</text>
</comment>
<proteinExistence type="predicted"/>
<name>A0A210PM91_MIZYE</name>
<dbReference type="FunFam" id="1.10.1540.10:FF:000003">
    <property type="entry name" value="WD repeat-containing protein 81 isoform X1"/>
    <property type="match status" value="1"/>
</dbReference>
<dbReference type="SUPFAM" id="SSF56112">
    <property type="entry name" value="Protein kinase-like (PK-like)"/>
    <property type="match status" value="1"/>
</dbReference>
<gene>
    <name evidence="7" type="ORF">KP79_PYT10421</name>
</gene>
<dbReference type="InterPro" id="IPR015943">
    <property type="entry name" value="WD40/YVTN_repeat-like_dom_sf"/>
</dbReference>
<reference evidence="7 8" key="1">
    <citation type="journal article" date="2017" name="Nat. Ecol. Evol.">
        <title>Scallop genome provides insights into evolution of bilaterian karyotype and development.</title>
        <authorList>
            <person name="Wang S."/>
            <person name="Zhang J."/>
            <person name="Jiao W."/>
            <person name="Li J."/>
            <person name="Xun X."/>
            <person name="Sun Y."/>
            <person name="Guo X."/>
            <person name="Huan P."/>
            <person name="Dong B."/>
            <person name="Zhang L."/>
            <person name="Hu X."/>
            <person name="Sun X."/>
            <person name="Wang J."/>
            <person name="Zhao C."/>
            <person name="Wang Y."/>
            <person name="Wang D."/>
            <person name="Huang X."/>
            <person name="Wang R."/>
            <person name="Lv J."/>
            <person name="Li Y."/>
            <person name="Zhang Z."/>
            <person name="Liu B."/>
            <person name="Lu W."/>
            <person name="Hui Y."/>
            <person name="Liang J."/>
            <person name="Zhou Z."/>
            <person name="Hou R."/>
            <person name="Li X."/>
            <person name="Liu Y."/>
            <person name="Li H."/>
            <person name="Ning X."/>
            <person name="Lin Y."/>
            <person name="Zhao L."/>
            <person name="Xing Q."/>
            <person name="Dou J."/>
            <person name="Li Y."/>
            <person name="Mao J."/>
            <person name="Guo H."/>
            <person name="Dou H."/>
            <person name="Li T."/>
            <person name="Mu C."/>
            <person name="Jiang W."/>
            <person name="Fu Q."/>
            <person name="Fu X."/>
            <person name="Miao Y."/>
            <person name="Liu J."/>
            <person name="Yu Q."/>
            <person name="Li R."/>
            <person name="Liao H."/>
            <person name="Li X."/>
            <person name="Kong Y."/>
            <person name="Jiang Z."/>
            <person name="Chourrout D."/>
            <person name="Li R."/>
            <person name="Bao Z."/>
        </authorList>
    </citation>
    <scope>NUCLEOTIDE SEQUENCE [LARGE SCALE GENOMIC DNA]</scope>
    <source>
        <strain evidence="7 8">PY_sf001</strain>
    </source>
</reference>
<dbReference type="OrthoDB" id="29306at2759"/>
<dbReference type="CDD" id="cd06071">
    <property type="entry name" value="Beach"/>
    <property type="match status" value="1"/>
</dbReference>
<feature type="region of interest" description="Disordered" evidence="5">
    <location>
        <begin position="977"/>
        <end position="1064"/>
    </location>
</feature>
<dbReference type="PANTHER" id="PTHR44662">
    <property type="entry name" value="WD REPEAT-CONTAINING PROTEIN 81"/>
    <property type="match status" value="1"/>
</dbReference>
<keyword evidence="2 4" id="KW-0853">WD repeat</keyword>
<evidence type="ECO:0000256" key="3">
    <source>
        <dbReference type="ARBA" id="ARBA00022737"/>
    </source>
</evidence>
<dbReference type="Pfam" id="PF02138">
    <property type="entry name" value="Beach"/>
    <property type="match status" value="1"/>
</dbReference>
<evidence type="ECO:0000313" key="7">
    <source>
        <dbReference type="EMBL" id="OWF37612.1"/>
    </source>
</evidence>
<feature type="compositionally biased region" description="Acidic residues" evidence="5">
    <location>
        <begin position="988"/>
        <end position="999"/>
    </location>
</feature>
<dbReference type="Pfam" id="PF00400">
    <property type="entry name" value="WD40"/>
    <property type="match status" value="3"/>
</dbReference>
<dbReference type="SMART" id="SM00320">
    <property type="entry name" value="WD40"/>
    <property type="match status" value="6"/>
</dbReference>
<dbReference type="PROSITE" id="PS50294">
    <property type="entry name" value="WD_REPEATS_REGION"/>
    <property type="match status" value="1"/>
</dbReference>
<dbReference type="Proteomes" id="UP000242188">
    <property type="component" value="Unassembled WGS sequence"/>
</dbReference>
<dbReference type="GO" id="GO:0035973">
    <property type="term" value="P:aggrephagy"/>
    <property type="evidence" value="ECO:0007669"/>
    <property type="project" value="TreeGrafter"/>
</dbReference>
<dbReference type="Gene3D" id="2.130.10.10">
    <property type="entry name" value="YVTN repeat-like/Quinoprotein amine dehydrogenase"/>
    <property type="match status" value="2"/>
</dbReference>
<evidence type="ECO:0000256" key="5">
    <source>
        <dbReference type="SAM" id="MobiDB-lite"/>
    </source>
</evidence>
<organism evidence="7 8">
    <name type="scientific">Mizuhopecten yessoensis</name>
    <name type="common">Japanese scallop</name>
    <name type="synonym">Patinopecten yessoensis</name>
    <dbReference type="NCBI Taxonomy" id="6573"/>
    <lineage>
        <taxon>Eukaryota</taxon>
        <taxon>Metazoa</taxon>
        <taxon>Spiralia</taxon>
        <taxon>Lophotrochozoa</taxon>
        <taxon>Mollusca</taxon>
        <taxon>Bivalvia</taxon>
        <taxon>Autobranchia</taxon>
        <taxon>Pteriomorphia</taxon>
        <taxon>Pectinida</taxon>
        <taxon>Pectinoidea</taxon>
        <taxon>Pectinidae</taxon>
        <taxon>Mizuhopecten</taxon>
    </lineage>
</organism>
<dbReference type="InterPro" id="IPR036372">
    <property type="entry name" value="BEACH_dom_sf"/>
</dbReference>
<evidence type="ECO:0000259" key="6">
    <source>
        <dbReference type="PROSITE" id="PS50197"/>
    </source>
</evidence>
<dbReference type="GO" id="GO:0005776">
    <property type="term" value="C:autophagosome"/>
    <property type="evidence" value="ECO:0007669"/>
    <property type="project" value="UniProtKB-SubCell"/>
</dbReference>
<dbReference type="InterPro" id="IPR011009">
    <property type="entry name" value="Kinase-like_dom_sf"/>
</dbReference>
<dbReference type="CDD" id="cd00200">
    <property type="entry name" value="WD40"/>
    <property type="match status" value="1"/>
</dbReference>
<dbReference type="Gene3D" id="1.10.1540.10">
    <property type="entry name" value="BEACH domain"/>
    <property type="match status" value="1"/>
</dbReference>
<feature type="region of interest" description="Disordered" evidence="5">
    <location>
        <begin position="1092"/>
        <end position="1143"/>
    </location>
</feature>
<feature type="compositionally biased region" description="Acidic residues" evidence="5">
    <location>
        <begin position="1011"/>
        <end position="1023"/>
    </location>
</feature>
<dbReference type="InterPro" id="IPR036322">
    <property type="entry name" value="WD40_repeat_dom_sf"/>
</dbReference>
<dbReference type="SUPFAM" id="SSF50978">
    <property type="entry name" value="WD40 repeat-like"/>
    <property type="match status" value="1"/>
</dbReference>
<dbReference type="STRING" id="6573.A0A210PM91"/>
<dbReference type="InterPro" id="IPR000409">
    <property type="entry name" value="BEACH_dom"/>
</dbReference>
<feature type="compositionally biased region" description="Polar residues" evidence="5">
    <location>
        <begin position="1001"/>
        <end position="1010"/>
    </location>
</feature>
<dbReference type="GO" id="GO:0035014">
    <property type="term" value="F:phosphatidylinositol 3-kinase regulator activity"/>
    <property type="evidence" value="ECO:0007669"/>
    <property type="project" value="TreeGrafter"/>
</dbReference>
<comment type="subcellular location">
    <subcellularLocation>
        <location evidence="1">Cytoplasmic vesicle</location>
        <location evidence="1">Autophagosome</location>
    </subcellularLocation>
</comment>
<dbReference type="SMART" id="SM01026">
    <property type="entry name" value="Beach"/>
    <property type="match status" value="1"/>
</dbReference>
<dbReference type="PANTHER" id="PTHR44662:SF1">
    <property type="entry name" value="WD REPEAT-CONTAINING PROTEIN 81"/>
    <property type="match status" value="1"/>
</dbReference>
<keyword evidence="3" id="KW-0677">Repeat</keyword>
<dbReference type="InterPro" id="IPR052651">
    <property type="entry name" value="WDR81"/>
</dbReference>